<comment type="caution">
    <text evidence="3">The sequence shown here is derived from an EMBL/GenBank/DDBJ whole genome shotgun (WGS) entry which is preliminary data.</text>
</comment>
<reference evidence="3" key="1">
    <citation type="submission" date="2023-02" db="EMBL/GenBank/DDBJ databases">
        <title>Detection, antimicrobial susceptibility and genomic characterization of NDM-producing species of Morganellaceae, Yersiniaceae, and Enterobacteriaceae other than Klebsiella.</title>
        <authorList>
            <person name="Camargo C.H."/>
            <person name="Sacchi C.T."/>
            <person name="Campos K.R."/>
        </authorList>
    </citation>
    <scope>NUCLEOTIDE SEQUENCE</scope>
    <source>
        <strain evidence="3">1189_21</strain>
    </source>
</reference>
<proteinExistence type="predicted"/>
<accession>A0AAE4FGF7</accession>
<gene>
    <name evidence="3" type="ORF">OSC06_21795</name>
</gene>
<dbReference type="PROSITE" id="PS50943">
    <property type="entry name" value="HTH_CROC1"/>
    <property type="match status" value="1"/>
</dbReference>
<name>A0AAE4FGF7_MORMO</name>
<dbReference type="InterPro" id="IPR001387">
    <property type="entry name" value="Cro/C1-type_HTH"/>
</dbReference>
<feature type="domain" description="HTH cro/C1-type" evidence="2">
    <location>
        <begin position="4"/>
        <end position="63"/>
    </location>
</feature>
<dbReference type="SMART" id="SM00530">
    <property type="entry name" value="HTH_XRE"/>
    <property type="match status" value="1"/>
</dbReference>
<sequence>MNNLSRYRKKLGLTQEDLAKAIGCTKGNISHYENGRRKADLDMCRGLVAFFNRNGVLVTVDDLFPPKTEQAV</sequence>
<dbReference type="AlphaFoldDB" id="A0AAE4FGF7"/>
<dbReference type="GO" id="GO:0003677">
    <property type="term" value="F:DNA binding"/>
    <property type="evidence" value="ECO:0007669"/>
    <property type="project" value="UniProtKB-KW"/>
</dbReference>
<dbReference type="Gene3D" id="1.10.260.40">
    <property type="entry name" value="lambda repressor-like DNA-binding domains"/>
    <property type="match status" value="1"/>
</dbReference>
<dbReference type="PANTHER" id="PTHR46558">
    <property type="entry name" value="TRACRIPTIONAL REGULATORY PROTEIN-RELATED-RELATED"/>
    <property type="match status" value="1"/>
</dbReference>
<dbReference type="InterPro" id="IPR010982">
    <property type="entry name" value="Lambda_DNA-bd_dom_sf"/>
</dbReference>
<dbReference type="RefSeq" id="WP_036413598.1">
    <property type="nucleotide sequence ID" value="NZ_CP026046.1"/>
</dbReference>
<dbReference type="CDD" id="cd00093">
    <property type="entry name" value="HTH_XRE"/>
    <property type="match status" value="1"/>
</dbReference>
<evidence type="ECO:0000259" key="2">
    <source>
        <dbReference type="PROSITE" id="PS50943"/>
    </source>
</evidence>
<evidence type="ECO:0000256" key="1">
    <source>
        <dbReference type="ARBA" id="ARBA00023125"/>
    </source>
</evidence>
<dbReference type="SUPFAM" id="SSF47413">
    <property type="entry name" value="lambda repressor-like DNA-binding domains"/>
    <property type="match status" value="1"/>
</dbReference>
<dbReference type="Proteomes" id="UP001182247">
    <property type="component" value="Unassembled WGS sequence"/>
</dbReference>
<evidence type="ECO:0000313" key="3">
    <source>
        <dbReference type="EMBL" id="MDS0900571.1"/>
    </source>
</evidence>
<dbReference type="PANTHER" id="PTHR46558:SF4">
    <property type="entry name" value="DNA-BIDING PHAGE PROTEIN"/>
    <property type="match status" value="1"/>
</dbReference>
<dbReference type="Pfam" id="PF01381">
    <property type="entry name" value="HTH_3"/>
    <property type="match status" value="1"/>
</dbReference>
<organism evidence="3 4">
    <name type="scientific">Morganella morganii</name>
    <name type="common">Proteus morganii</name>
    <dbReference type="NCBI Taxonomy" id="582"/>
    <lineage>
        <taxon>Bacteria</taxon>
        <taxon>Pseudomonadati</taxon>
        <taxon>Pseudomonadota</taxon>
        <taxon>Gammaproteobacteria</taxon>
        <taxon>Enterobacterales</taxon>
        <taxon>Morganellaceae</taxon>
        <taxon>Morganella</taxon>
    </lineage>
</organism>
<evidence type="ECO:0000313" key="4">
    <source>
        <dbReference type="Proteomes" id="UP001182247"/>
    </source>
</evidence>
<protein>
    <submittedName>
        <fullName evidence="3">Helix-turn-helix transcriptional regulator</fullName>
    </submittedName>
</protein>
<dbReference type="EMBL" id="JAPKIY010000089">
    <property type="protein sequence ID" value="MDS0900571.1"/>
    <property type="molecule type" value="Genomic_DNA"/>
</dbReference>
<keyword evidence="1" id="KW-0238">DNA-binding</keyword>